<keyword evidence="2" id="KW-0716">Sensory transduction</keyword>
<name>A0AA38ML36_9CUCU</name>
<evidence type="ECO:0000256" key="4">
    <source>
        <dbReference type="ARBA" id="ARBA00023043"/>
    </source>
</evidence>
<sequence length="828" mass="97066">MHLYKLIHSVNSACDKNINELKKLYSKHKILGKVETLRVMFSDHDSQNACTFSVPESKTRYKKAVMLSLFKVCCEECEHDTKELLFFLAAAFDIPKLREVIKLTESEDLNQIRFSDSVIVFTLKYGDVGNENFIECMKILIDAGVDINRCDVNGRFAIDYVASLYNRNVDAKILENLRKLGKLLLYKKICEPNDATTKCFIENDLQIDLISYNYALMDHRLQLFFWISKYKTEEFLSFKKIDCYSNCDNGENTLLQFAVNKSQNMLPIVEFLLKNGADPNKVTEVNLLSPLEISARNNYETIFKAILNWKETRISEEQFSSFVKARGYSIKRELFAIFLESDKIDPTFVYQRTGNTPLHYAIRLCHKNAIQKLLRRPDVCLTVKNKAGKCPLDLLNPTDLNIFLDSCLVFDSRRTIDFNSTEYTMQFRFRRLTDGNLTEVDVISLIGKYHNLEQLLSHPLIHTYVMLKWFKVKFHFWMILFLQAIIFFLLSFGFYRFPYSSLAEHIVCFCVCIFNIGLKSWVFLRPKDFVNDLRALYFRPTTLHETCEILLMVTSVASFYLSEFRAFIFVEMAIIFLLTAGYHPKLAHWSIMIQRVFRTFTLLLIFFSLLMIAFAASFHIMFEDHRFFTALYRSVFMAYFMTIGEINISEVDFETTPFGGYLLFFLFAMSMSVVIINFWTGVAIRDIDKFEERSEVNALKNVIAFISFIEKHVFSVDFFKRFLPNPLLFPVAGNEDYIVDFFVNKDDHFEYKYEKVGQVRTKVKRNFPRQLNKGCLNKIKQHYYKQQGTTSEQKILAKLDRILQFLDVAARDKKDLVSRIYKRENTIV</sequence>
<reference evidence="9" key="1">
    <citation type="journal article" date="2023" name="G3 (Bethesda)">
        <title>Whole genome assemblies of Zophobas morio and Tenebrio molitor.</title>
        <authorList>
            <person name="Kaur S."/>
            <person name="Stinson S.A."/>
            <person name="diCenzo G.C."/>
        </authorList>
    </citation>
    <scope>NUCLEOTIDE SEQUENCE</scope>
    <source>
        <strain evidence="9">QUZm001</strain>
    </source>
</reference>
<evidence type="ECO:0000256" key="8">
    <source>
        <dbReference type="SAM" id="Phobius"/>
    </source>
</evidence>
<evidence type="ECO:0000256" key="5">
    <source>
        <dbReference type="ARBA" id="ARBA00023065"/>
    </source>
</evidence>
<dbReference type="PROSITE" id="PS50088">
    <property type="entry name" value="ANK_REPEAT"/>
    <property type="match status" value="1"/>
</dbReference>
<accession>A0AA38ML36</accession>
<feature type="repeat" description="ANK" evidence="7">
    <location>
        <begin position="250"/>
        <end position="284"/>
    </location>
</feature>
<evidence type="ECO:0000313" key="9">
    <source>
        <dbReference type="EMBL" id="KAJ3659738.1"/>
    </source>
</evidence>
<feature type="transmembrane region" description="Helical" evidence="8">
    <location>
        <begin position="566"/>
        <end position="584"/>
    </location>
</feature>
<dbReference type="PANTHER" id="PTHR47143:SF4">
    <property type="entry name" value="TRANSIENT RECEPTOR POTENTIAL CATION CHANNEL PROTEIN PAINLESS"/>
    <property type="match status" value="1"/>
</dbReference>
<protein>
    <submittedName>
        <fullName evidence="9">Uncharacterized protein</fullName>
    </submittedName>
</protein>
<keyword evidence="8" id="KW-0472">Membrane</keyword>
<organism evidence="9 10">
    <name type="scientific">Zophobas morio</name>
    <dbReference type="NCBI Taxonomy" id="2755281"/>
    <lineage>
        <taxon>Eukaryota</taxon>
        <taxon>Metazoa</taxon>
        <taxon>Ecdysozoa</taxon>
        <taxon>Arthropoda</taxon>
        <taxon>Hexapoda</taxon>
        <taxon>Insecta</taxon>
        <taxon>Pterygota</taxon>
        <taxon>Neoptera</taxon>
        <taxon>Endopterygota</taxon>
        <taxon>Coleoptera</taxon>
        <taxon>Polyphaga</taxon>
        <taxon>Cucujiformia</taxon>
        <taxon>Tenebrionidae</taxon>
        <taxon>Zophobas</taxon>
    </lineage>
</organism>
<dbReference type="Proteomes" id="UP001168821">
    <property type="component" value="Unassembled WGS sequence"/>
</dbReference>
<dbReference type="InterPro" id="IPR036770">
    <property type="entry name" value="Ankyrin_rpt-contain_sf"/>
</dbReference>
<feature type="transmembrane region" description="Helical" evidence="8">
    <location>
        <begin position="474"/>
        <end position="495"/>
    </location>
</feature>
<comment type="caution">
    <text evidence="9">The sequence shown here is derived from an EMBL/GenBank/DDBJ whole genome shotgun (WGS) entry which is preliminary data.</text>
</comment>
<evidence type="ECO:0000256" key="7">
    <source>
        <dbReference type="PROSITE-ProRule" id="PRU00023"/>
    </source>
</evidence>
<evidence type="ECO:0000256" key="3">
    <source>
        <dbReference type="ARBA" id="ARBA00022737"/>
    </source>
</evidence>
<dbReference type="AlphaFoldDB" id="A0AA38ML36"/>
<dbReference type="PANTHER" id="PTHR47143">
    <property type="entry name" value="TRANSIENT RECEPTOR POTENTIAL CATION CHANNEL PROTEIN PAINLESS"/>
    <property type="match status" value="1"/>
</dbReference>
<keyword evidence="1" id="KW-0813">Transport</keyword>
<dbReference type="GO" id="GO:0022857">
    <property type="term" value="F:transmembrane transporter activity"/>
    <property type="evidence" value="ECO:0007669"/>
    <property type="project" value="TreeGrafter"/>
</dbReference>
<dbReference type="Pfam" id="PF00023">
    <property type="entry name" value="Ank"/>
    <property type="match status" value="2"/>
</dbReference>
<dbReference type="EMBL" id="JALNTZ010000003">
    <property type="protein sequence ID" value="KAJ3659738.1"/>
    <property type="molecule type" value="Genomic_DNA"/>
</dbReference>
<dbReference type="GO" id="GO:0034220">
    <property type="term" value="P:monoatomic ion transmembrane transport"/>
    <property type="evidence" value="ECO:0007669"/>
    <property type="project" value="UniProtKB-KW"/>
</dbReference>
<evidence type="ECO:0000313" key="10">
    <source>
        <dbReference type="Proteomes" id="UP001168821"/>
    </source>
</evidence>
<dbReference type="InterPro" id="IPR002110">
    <property type="entry name" value="Ankyrin_rpt"/>
</dbReference>
<keyword evidence="6" id="KW-0407">Ion channel</keyword>
<dbReference type="SUPFAM" id="SSF48403">
    <property type="entry name" value="Ankyrin repeat"/>
    <property type="match status" value="1"/>
</dbReference>
<keyword evidence="10" id="KW-1185">Reference proteome</keyword>
<feature type="transmembrane region" description="Helical" evidence="8">
    <location>
        <begin position="661"/>
        <end position="684"/>
    </location>
</feature>
<dbReference type="Gene3D" id="1.25.40.20">
    <property type="entry name" value="Ankyrin repeat-containing domain"/>
    <property type="match status" value="2"/>
</dbReference>
<feature type="transmembrane region" description="Helical" evidence="8">
    <location>
        <begin position="596"/>
        <end position="618"/>
    </location>
</feature>
<proteinExistence type="predicted"/>
<evidence type="ECO:0000256" key="6">
    <source>
        <dbReference type="ARBA" id="ARBA00023303"/>
    </source>
</evidence>
<keyword evidence="4 7" id="KW-0040">ANK repeat</keyword>
<evidence type="ECO:0000256" key="2">
    <source>
        <dbReference type="ARBA" id="ARBA00022606"/>
    </source>
</evidence>
<keyword evidence="8" id="KW-1133">Transmembrane helix</keyword>
<keyword evidence="3" id="KW-0677">Repeat</keyword>
<dbReference type="SMART" id="SM00248">
    <property type="entry name" value="ANK"/>
    <property type="match status" value="3"/>
</dbReference>
<dbReference type="GO" id="GO:1902495">
    <property type="term" value="C:transmembrane transporter complex"/>
    <property type="evidence" value="ECO:0007669"/>
    <property type="project" value="TreeGrafter"/>
</dbReference>
<gene>
    <name evidence="9" type="ORF">Zmor_011412</name>
</gene>
<feature type="transmembrane region" description="Helical" evidence="8">
    <location>
        <begin position="502"/>
        <end position="523"/>
    </location>
</feature>
<keyword evidence="5" id="KW-0406">Ion transport</keyword>
<dbReference type="InterPro" id="IPR052076">
    <property type="entry name" value="TRP_cation_channel"/>
</dbReference>
<evidence type="ECO:0000256" key="1">
    <source>
        <dbReference type="ARBA" id="ARBA00022448"/>
    </source>
</evidence>
<keyword evidence="8" id="KW-0812">Transmembrane</keyword>